<reference evidence="29" key="1">
    <citation type="journal article" date="2006" name="Science">
        <title>Ancient noncoding elements conserved in the human genome.</title>
        <authorList>
            <person name="Venkatesh B."/>
            <person name="Kirkness E.F."/>
            <person name="Loh Y.H."/>
            <person name="Halpern A.L."/>
            <person name="Lee A.P."/>
            <person name="Johnson J."/>
            <person name="Dandona N."/>
            <person name="Viswanathan L.D."/>
            <person name="Tay A."/>
            <person name="Venter J.C."/>
            <person name="Strausberg R.L."/>
            <person name="Brenner S."/>
        </authorList>
    </citation>
    <scope>NUCLEOTIDE SEQUENCE [LARGE SCALE GENOMIC DNA]</scope>
</reference>
<dbReference type="FunFam" id="3.40.367.20:FF:000020">
    <property type="entry name" value="Hexokinase-1"/>
    <property type="match status" value="1"/>
</dbReference>
<proteinExistence type="inferred from homology"/>
<dbReference type="InParanoid" id="A0A4W3GW54"/>
<dbReference type="PANTHER" id="PTHR19443">
    <property type="entry name" value="HEXOKINASE"/>
    <property type="match status" value="1"/>
</dbReference>
<evidence type="ECO:0000256" key="9">
    <source>
        <dbReference type="ARBA" id="ARBA00022679"/>
    </source>
</evidence>
<keyword evidence="12" id="KW-0418">Kinase</keyword>
<comment type="function">
    <text evidence="22">Catalyzes the phosphorylation of hexose, such as D-glucose and D-fructose, to hexose 6-phosphate (D-glucose 6-phosphate and D-fructose 6-phosphate, respectively). Mediates the initial step of glycolysis by catalyzing phosphorylation of D-glucose to D-glucose 6-phosphate. Plays a key role in maintaining the integrity of the outer mitochondrial membrane by preventing the release of apoptogenic molecules from the intermembrane space and subsequent apoptosis.</text>
</comment>
<dbReference type="GO" id="GO:0001678">
    <property type="term" value="P:intracellular glucose homeostasis"/>
    <property type="evidence" value="ECO:0007669"/>
    <property type="project" value="InterPro"/>
</dbReference>
<evidence type="ECO:0000256" key="11">
    <source>
        <dbReference type="ARBA" id="ARBA00022741"/>
    </source>
</evidence>
<evidence type="ECO:0000256" key="7">
    <source>
        <dbReference type="ARBA" id="ARBA00022490"/>
    </source>
</evidence>
<keyword evidence="14" id="KW-0067">ATP-binding</keyword>
<evidence type="ECO:0000256" key="1">
    <source>
        <dbReference type="ARBA" id="ARBA00004450"/>
    </source>
</evidence>
<evidence type="ECO:0000256" key="22">
    <source>
        <dbReference type="ARBA" id="ARBA00046097"/>
    </source>
</evidence>
<name>A0A4W3GW54_CALMI</name>
<dbReference type="SUPFAM" id="SSF53067">
    <property type="entry name" value="Actin-like ATPase domain"/>
    <property type="match status" value="4"/>
</dbReference>
<dbReference type="Pfam" id="PF00349">
    <property type="entry name" value="Hexokinase_1"/>
    <property type="match status" value="2"/>
</dbReference>
<keyword evidence="18" id="KW-0324">Glycolysis</keyword>
<dbReference type="Proteomes" id="UP000314986">
    <property type="component" value="Unassembled WGS sequence"/>
</dbReference>
<evidence type="ECO:0000256" key="4">
    <source>
        <dbReference type="ARBA" id="ARBA00005028"/>
    </source>
</evidence>
<feature type="domain" description="Hexokinase N-terminal" evidence="26">
    <location>
        <begin position="21"/>
        <end position="216"/>
    </location>
</feature>
<evidence type="ECO:0000256" key="13">
    <source>
        <dbReference type="ARBA" id="ARBA00022787"/>
    </source>
</evidence>
<evidence type="ECO:0000256" key="10">
    <source>
        <dbReference type="ARBA" id="ARBA00022737"/>
    </source>
</evidence>
<evidence type="ECO:0000256" key="5">
    <source>
        <dbReference type="ARBA" id="ARBA00009225"/>
    </source>
</evidence>
<dbReference type="InterPro" id="IPR019807">
    <property type="entry name" value="Hexokinase_BS"/>
</dbReference>
<dbReference type="InterPro" id="IPR022672">
    <property type="entry name" value="Hexokinase_N"/>
</dbReference>
<evidence type="ECO:0000256" key="23">
    <source>
        <dbReference type="ARBA" id="ARBA00047013"/>
    </source>
</evidence>
<comment type="pathway">
    <text evidence="3">Carbohydrate degradation; glycolysis; D-glyceraldehyde 3-phosphate and glycerone phosphate from D-glucose: step 1/4.</text>
</comment>
<evidence type="ECO:0000256" key="15">
    <source>
        <dbReference type="ARBA" id="ARBA00022990"/>
    </source>
</evidence>
<dbReference type="GO" id="GO:0006006">
    <property type="term" value="P:glucose metabolic process"/>
    <property type="evidence" value="ECO:0007669"/>
    <property type="project" value="UniProtKB-ARBA"/>
</dbReference>
<feature type="domain" description="Hexokinase C-terminal" evidence="27">
    <location>
        <begin position="675"/>
        <end position="909"/>
    </location>
</feature>
<reference evidence="28" key="5">
    <citation type="submission" date="2025-09" db="UniProtKB">
        <authorList>
            <consortium name="Ensembl"/>
        </authorList>
    </citation>
    <scope>IDENTIFICATION</scope>
</reference>
<evidence type="ECO:0000256" key="18">
    <source>
        <dbReference type="ARBA" id="ARBA00023152"/>
    </source>
</evidence>
<evidence type="ECO:0000256" key="19">
    <source>
        <dbReference type="ARBA" id="ARBA00039453"/>
    </source>
</evidence>
<dbReference type="GeneTree" id="ENSGT00950000182787"/>
<reference evidence="29" key="3">
    <citation type="journal article" date="2014" name="Nature">
        <title>Elephant shark genome provides unique insights into gnathostome evolution.</title>
        <authorList>
            <consortium name="International Elephant Shark Genome Sequencing Consortium"/>
            <person name="Venkatesh B."/>
            <person name="Lee A.P."/>
            <person name="Ravi V."/>
            <person name="Maurya A.K."/>
            <person name="Lian M.M."/>
            <person name="Swann J.B."/>
            <person name="Ohta Y."/>
            <person name="Flajnik M.F."/>
            <person name="Sutoh Y."/>
            <person name="Kasahara M."/>
            <person name="Hoon S."/>
            <person name="Gangu V."/>
            <person name="Roy S.W."/>
            <person name="Irimia M."/>
            <person name="Korzh V."/>
            <person name="Kondrychyn I."/>
            <person name="Lim Z.W."/>
            <person name="Tay B.H."/>
            <person name="Tohari S."/>
            <person name="Kong K.W."/>
            <person name="Ho S."/>
            <person name="Lorente-Galdos B."/>
            <person name="Quilez J."/>
            <person name="Marques-Bonet T."/>
            <person name="Raney B.J."/>
            <person name="Ingham P.W."/>
            <person name="Tay A."/>
            <person name="Hillier L.W."/>
            <person name="Minx P."/>
            <person name="Boehm T."/>
            <person name="Wilson R.K."/>
            <person name="Brenner S."/>
            <person name="Warren W.C."/>
        </authorList>
    </citation>
    <scope>NUCLEOTIDE SEQUENCE [LARGE SCALE GENOMIC DNA]</scope>
</reference>
<evidence type="ECO:0000256" key="2">
    <source>
        <dbReference type="ARBA" id="ARBA00004514"/>
    </source>
</evidence>
<dbReference type="GO" id="GO:0006096">
    <property type="term" value="P:glycolytic process"/>
    <property type="evidence" value="ECO:0007669"/>
    <property type="project" value="UniProtKB-UniPathway"/>
</dbReference>
<evidence type="ECO:0000256" key="12">
    <source>
        <dbReference type="ARBA" id="ARBA00022777"/>
    </source>
</evidence>
<keyword evidence="10" id="KW-0677">Repeat</keyword>
<dbReference type="Gene3D" id="3.30.420.40">
    <property type="match status" value="2"/>
</dbReference>
<feature type="domain" description="Hexokinase C-terminal" evidence="27">
    <location>
        <begin position="222"/>
        <end position="456"/>
    </location>
</feature>
<dbReference type="PANTHER" id="PTHR19443:SF4">
    <property type="entry name" value="HEXOKINASE-2"/>
    <property type="match status" value="1"/>
</dbReference>
<dbReference type="InterPro" id="IPR043129">
    <property type="entry name" value="ATPase_NBD"/>
</dbReference>
<evidence type="ECO:0000256" key="8">
    <source>
        <dbReference type="ARBA" id="ARBA00022533"/>
    </source>
</evidence>
<dbReference type="AlphaFoldDB" id="A0A4W3GW54"/>
<protein>
    <recommendedName>
        <fullName evidence="19">Hexokinase-2</fullName>
        <ecNumber evidence="6">2.7.1.1</ecNumber>
    </recommendedName>
    <alternativeName>
        <fullName evidence="20">Hexokinase type II</fullName>
    </alternativeName>
</protein>
<evidence type="ECO:0000313" key="28">
    <source>
        <dbReference type="Ensembl" id="ENSCMIP00000007197.1"/>
    </source>
</evidence>
<dbReference type="PROSITE" id="PS00378">
    <property type="entry name" value="HEXOKINASE_1"/>
    <property type="match status" value="1"/>
</dbReference>
<sequence>DVSLQGDSMHSIPIHRNFHTQDCLNSFNISKEKLRDISRRLLLEMEKGLRKETHNDATLKMLPAFVKAKPDGTEKGDFLVIQLSGVNFRTLWVSVNASKKELLLKEEAFTLPKKMLHSSGEEFFDYIADCLAIFMDNQNIKHQILSLGFIFSFPCRQTRIDEGILINWTKDFHVSGVEGKDVVQFLQDAIRRRGDYEIGAVAVLNDTVGTMISCGYEDPNCEIGFIVGPGTSACYMEEMRNVELIEGDEGRMCVNVEWGGFGSDGSLNDIRTEFDLELDSLSLAPGTQIFEKMISHMYLGEIVRLILVKLLNENVLFSGKAKPVLVTRWKFESELVSEIESEKSGLDKVKNILKDFVQDPSELDCTNVQQICRAVFNRTTNICAAGLAAILTRIKKNRNLSRLKISIGVGGTVYREHPKFQKILNAAIKLLTPDVEFKFLLSDDGSSKGAALLTAVATRLAAQRYEINKILNPFKLTHEKLTNLKQRIRKEMEMGLKAETHDKSSIAMLPTFVNHLPNGSEQGNFLALEIGDFIRFLLIKISNPDEREADTISQSYNIPTDVLESTGVQLFDHVVECIADFLRKNKIEGTLPLGFTFSFPCKQTKLDEGFLIKWTKGLKITGCEGKNVVLLLREAISRKKELTRKLKDIDLEIVAFVNDTVGTMMAGAFKDPKCEIGLVVGTGTNACYMEEMRNIEMVLGDEGRMCINTEWGAFGDNGCLEDIVTSYDKQLDNYSQNPGQQTYEKLISSMYLGEITRTILIDLTEKGILFHGKISEQLNTENIFNEVILAQLERDDIGLLQIRSILQNLGLESTCDDSMIVKEVCLTTSKRAANLCGVGIANVVEKIRENRGLEELKITVGVDGTLYKLHPHFSRVVEETVKTLAPKCVVKFTMIENGSCLGAALVAAVMCQFTLQYNL</sequence>
<comment type="catalytic activity">
    <reaction evidence="24">
        <text>D-fructose + ATP = D-fructose 6-phosphate + ADP + H(+)</text>
        <dbReference type="Rhea" id="RHEA:16125"/>
        <dbReference type="ChEBI" id="CHEBI:15378"/>
        <dbReference type="ChEBI" id="CHEBI:30616"/>
        <dbReference type="ChEBI" id="CHEBI:37721"/>
        <dbReference type="ChEBI" id="CHEBI:61527"/>
        <dbReference type="ChEBI" id="CHEBI:456216"/>
        <dbReference type="EC" id="2.7.1.1"/>
    </reaction>
    <physiologicalReaction direction="left-to-right" evidence="24">
        <dbReference type="Rhea" id="RHEA:16126"/>
    </physiologicalReaction>
</comment>
<keyword evidence="29" id="KW-1185">Reference proteome</keyword>
<evidence type="ECO:0000256" key="3">
    <source>
        <dbReference type="ARBA" id="ARBA00004888"/>
    </source>
</evidence>
<dbReference type="GO" id="GO:0005741">
    <property type="term" value="C:mitochondrial outer membrane"/>
    <property type="evidence" value="ECO:0007669"/>
    <property type="project" value="UniProtKB-SubCell"/>
</dbReference>
<dbReference type="STRING" id="7868.ENSCMIP00000007197"/>
<evidence type="ECO:0000256" key="6">
    <source>
        <dbReference type="ARBA" id="ARBA00012324"/>
    </source>
</evidence>
<comment type="catalytic activity">
    <reaction evidence="21">
        <text>a D-hexose + ATP = a D-hexose 6-phosphate + ADP + H(+)</text>
        <dbReference type="Rhea" id="RHEA:22740"/>
        <dbReference type="ChEBI" id="CHEBI:4194"/>
        <dbReference type="ChEBI" id="CHEBI:15378"/>
        <dbReference type="ChEBI" id="CHEBI:30616"/>
        <dbReference type="ChEBI" id="CHEBI:229467"/>
        <dbReference type="ChEBI" id="CHEBI:456216"/>
        <dbReference type="EC" id="2.7.1.1"/>
    </reaction>
    <physiologicalReaction direction="left-to-right" evidence="21">
        <dbReference type="Rhea" id="RHEA:22741"/>
    </physiologicalReaction>
</comment>
<comment type="subcellular location">
    <subcellularLocation>
        <location evidence="2">Cytoplasm</location>
        <location evidence="2">Cytosol</location>
    </subcellularLocation>
    <subcellularLocation>
        <location evidence="1">Mitochondrion outer membrane</location>
        <topology evidence="1">Peripheral membrane protein</topology>
    </subcellularLocation>
</comment>
<evidence type="ECO:0000256" key="21">
    <source>
        <dbReference type="ARBA" id="ARBA00044613"/>
    </source>
</evidence>
<keyword evidence="13" id="KW-1000">Mitochondrion outer membrane</keyword>
<evidence type="ECO:0000256" key="16">
    <source>
        <dbReference type="ARBA" id="ARBA00023128"/>
    </source>
</evidence>
<keyword evidence="16" id="KW-0496">Mitochondrion</keyword>
<organism evidence="28 29">
    <name type="scientific">Callorhinchus milii</name>
    <name type="common">Ghost shark</name>
    <dbReference type="NCBI Taxonomy" id="7868"/>
    <lineage>
        <taxon>Eukaryota</taxon>
        <taxon>Metazoa</taxon>
        <taxon>Chordata</taxon>
        <taxon>Craniata</taxon>
        <taxon>Vertebrata</taxon>
        <taxon>Chondrichthyes</taxon>
        <taxon>Holocephali</taxon>
        <taxon>Chimaeriformes</taxon>
        <taxon>Callorhinchidae</taxon>
        <taxon>Callorhinchus</taxon>
    </lineage>
</organism>
<dbReference type="PRINTS" id="PR00475">
    <property type="entry name" value="HEXOKINASE"/>
</dbReference>
<dbReference type="FunFam" id="3.30.420.40:FF:000805">
    <property type="entry name" value="Hexokinase-2"/>
    <property type="match status" value="1"/>
</dbReference>
<keyword evidence="11" id="KW-0547">Nucleotide-binding</keyword>
<dbReference type="Ensembl" id="ENSCMIT00000007420.1">
    <property type="protein sequence ID" value="ENSCMIP00000007197.1"/>
    <property type="gene ID" value="ENSCMIG00000002986.1"/>
</dbReference>
<evidence type="ECO:0000256" key="17">
    <source>
        <dbReference type="ARBA" id="ARBA00023136"/>
    </source>
</evidence>
<dbReference type="PROSITE" id="PS51748">
    <property type="entry name" value="HEXOKINASE_2"/>
    <property type="match status" value="2"/>
</dbReference>
<evidence type="ECO:0000313" key="29">
    <source>
        <dbReference type="Proteomes" id="UP000314986"/>
    </source>
</evidence>
<dbReference type="UniPathway" id="UPA00242"/>
<dbReference type="GO" id="GO:0005536">
    <property type="term" value="F:D-glucose binding"/>
    <property type="evidence" value="ECO:0007669"/>
    <property type="project" value="InterPro"/>
</dbReference>
<feature type="domain" description="Hexokinase N-terminal" evidence="26">
    <location>
        <begin position="467"/>
        <end position="669"/>
    </location>
</feature>
<comment type="subunit">
    <text evidence="23">Monomer. Interacts with TIGAR; the interaction increases hexokinase activity in a hypoxia- and HIF1A-dependent manner.</text>
</comment>
<dbReference type="GO" id="GO:0005524">
    <property type="term" value="F:ATP binding"/>
    <property type="evidence" value="ECO:0007669"/>
    <property type="project" value="UniProtKB-KW"/>
</dbReference>
<comment type="similarity">
    <text evidence="5">Belongs to the hexokinase family.</text>
</comment>
<dbReference type="GO" id="GO:0008865">
    <property type="term" value="F:fructokinase activity"/>
    <property type="evidence" value="ECO:0007669"/>
    <property type="project" value="TreeGrafter"/>
</dbReference>
<evidence type="ECO:0000259" key="26">
    <source>
        <dbReference type="Pfam" id="PF00349"/>
    </source>
</evidence>
<evidence type="ECO:0000256" key="24">
    <source>
        <dbReference type="ARBA" id="ARBA00047905"/>
    </source>
</evidence>
<reference evidence="29" key="2">
    <citation type="journal article" date="2007" name="PLoS Biol.">
        <title>Survey sequencing and comparative analysis of the elephant shark (Callorhinchus milii) genome.</title>
        <authorList>
            <person name="Venkatesh B."/>
            <person name="Kirkness E.F."/>
            <person name="Loh Y.H."/>
            <person name="Halpern A.L."/>
            <person name="Lee A.P."/>
            <person name="Johnson J."/>
            <person name="Dandona N."/>
            <person name="Viswanathan L.D."/>
            <person name="Tay A."/>
            <person name="Venter J.C."/>
            <person name="Strausberg R.L."/>
            <person name="Brenner S."/>
        </authorList>
    </citation>
    <scope>NUCLEOTIDE SEQUENCE [LARGE SCALE GENOMIC DNA]</scope>
</reference>
<keyword evidence="17" id="KW-0472">Membrane</keyword>
<keyword evidence="9" id="KW-0808">Transferase</keyword>
<dbReference type="FunFam" id="3.40.367.20:FF:000001">
    <property type="entry name" value="Hexokinase 1"/>
    <property type="match status" value="1"/>
</dbReference>
<evidence type="ECO:0000259" key="27">
    <source>
        <dbReference type="Pfam" id="PF03727"/>
    </source>
</evidence>
<keyword evidence="15" id="KW-0007">Acetylation</keyword>
<dbReference type="FunFam" id="3.30.420.40:FF:000123">
    <property type="entry name" value="Hexokinase 3"/>
    <property type="match status" value="1"/>
</dbReference>
<dbReference type="Pfam" id="PF03727">
    <property type="entry name" value="Hexokinase_2"/>
    <property type="match status" value="2"/>
</dbReference>
<comment type="catalytic activity">
    <reaction evidence="25">
        <text>D-glucose + ATP = D-glucose 6-phosphate + ADP + H(+)</text>
        <dbReference type="Rhea" id="RHEA:17825"/>
        <dbReference type="ChEBI" id="CHEBI:4167"/>
        <dbReference type="ChEBI" id="CHEBI:15378"/>
        <dbReference type="ChEBI" id="CHEBI:30616"/>
        <dbReference type="ChEBI" id="CHEBI:61548"/>
        <dbReference type="ChEBI" id="CHEBI:456216"/>
        <dbReference type="EC" id="2.7.1.1"/>
    </reaction>
    <physiologicalReaction direction="left-to-right" evidence="25">
        <dbReference type="Rhea" id="RHEA:17826"/>
    </physiologicalReaction>
</comment>
<dbReference type="CDD" id="cd24089">
    <property type="entry name" value="ASKHA_NBD_HK1-2_meta_rpt1"/>
    <property type="match status" value="1"/>
</dbReference>
<evidence type="ECO:0000256" key="20">
    <source>
        <dbReference type="ARBA" id="ARBA00041371"/>
    </source>
</evidence>
<dbReference type="InterPro" id="IPR022673">
    <property type="entry name" value="Hexokinase_C"/>
</dbReference>
<keyword evidence="8" id="KW-0021">Allosteric enzyme</keyword>
<dbReference type="Gene3D" id="3.40.367.20">
    <property type="match status" value="2"/>
</dbReference>
<accession>A0A4W3GW54</accession>
<dbReference type="GO" id="GO:0004340">
    <property type="term" value="F:glucokinase activity"/>
    <property type="evidence" value="ECO:0007669"/>
    <property type="project" value="TreeGrafter"/>
</dbReference>
<dbReference type="UniPathway" id="UPA00109">
    <property type="reaction ID" value="UER00180"/>
</dbReference>
<evidence type="ECO:0000256" key="25">
    <source>
        <dbReference type="ARBA" id="ARBA00048160"/>
    </source>
</evidence>
<dbReference type="EC" id="2.7.1.1" evidence="6"/>
<keyword evidence="7" id="KW-0963">Cytoplasm</keyword>
<dbReference type="GO" id="GO:0005829">
    <property type="term" value="C:cytosol"/>
    <property type="evidence" value="ECO:0007669"/>
    <property type="project" value="UniProtKB-SubCell"/>
</dbReference>
<dbReference type="InterPro" id="IPR001312">
    <property type="entry name" value="Hexokinase"/>
</dbReference>
<evidence type="ECO:0000256" key="14">
    <source>
        <dbReference type="ARBA" id="ARBA00022840"/>
    </source>
</evidence>
<reference evidence="28" key="4">
    <citation type="submission" date="2025-08" db="UniProtKB">
        <authorList>
            <consortium name="Ensembl"/>
        </authorList>
    </citation>
    <scope>IDENTIFICATION</scope>
</reference>
<comment type="pathway">
    <text evidence="4">Carbohydrate metabolism; hexose metabolism.</text>
</comment>